<evidence type="ECO:0000256" key="8">
    <source>
        <dbReference type="SAM" id="MobiDB-lite"/>
    </source>
</evidence>
<feature type="domain" description="PRMT5 oligomerisation" evidence="11">
    <location>
        <begin position="536"/>
        <end position="794"/>
    </location>
</feature>
<evidence type="ECO:0000259" key="9">
    <source>
        <dbReference type="Pfam" id="PF05185"/>
    </source>
</evidence>
<dbReference type="OrthoDB" id="1368803at2759"/>
<dbReference type="InterPro" id="IPR029063">
    <property type="entry name" value="SAM-dependent_MTases_sf"/>
</dbReference>
<evidence type="ECO:0000256" key="6">
    <source>
        <dbReference type="PIRSR" id="PIRSR015894-2"/>
    </source>
</evidence>
<keyword evidence="3 4" id="KW-0949">S-adenosyl-L-methionine</keyword>
<evidence type="ECO:0000259" key="11">
    <source>
        <dbReference type="Pfam" id="PF17286"/>
    </source>
</evidence>
<evidence type="ECO:0000256" key="7">
    <source>
        <dbReference type="PIRSR" id="PIRSR015894-3"/>
    </source>
</evidence>
<dbReference type="Proteomes" id="UP000076842">
    <property type="component" value="Unassembled WGS sequence"/>
</dbReference>
<proteinExistence type="inferred from homology"/>
<dbReference type="STRING" id="1353952.A0A165G6F2"/>
<dbReference type="Gene3D" id="3.20.20.150">
    <property type="entry name" value="Divalent-metal-dependent TIM barrel enzymes"/>
    <property type="match status" value="1"/>
</dbReference>
<dbReference type="GO" id="GO:0005829">
    <property type="term" value="C:cytosol"/>
    <property type="evidence" value="ECO:0007669"/>
    <property type="project" value="TreeGrafter"/>
</dbReference>
<dbReference type="InParanoid" id="A0A165G6F2"/>
<feature type="domain" description="PRMT5 TIM barrel" evidence="10">
    <location>
        <begin position="53"/>
        <end position="356"/>
    </location>
</feature>
<protein>
    <recommendedName>
        <fullName evidence="4">Protein arginine N-methyltransferase</fullName>
    </recommendedName>
</protein>
<dbReference type="PROSITE" id="PS51678">
    <property type="entry name" value="SAM_MT_PRMT"/>
    <property type="match status" value="1"/>
</dbReference>
<dbReference type="FunFam" id="2.70.160.11:FF:000020">
    <property type="entry name" value="Protein arginine N-methyltransferase"/>
    <property type="match status" value="1"/>
</dbReference>
<evidence type="ECO:0000256" key="1">
    <source>
        <dbReference type="ARBA" id="ARBA00022603"/>
    </source>
</evidence>
<feature type="active site" description="Proton donor/acceptor" evidence="5">
    <location>
        <position position="512"/>
    </location>
</feature>
<dbReference type="EMBL" id="KV423960">
    <property type="protein sequence ID" value="KZT57654.1"/>
    <property type="molecule type" value="Genomic_DNA"/>
</dbReference>
<keyword evidence="2 4" id="KW-0808">Transferase</keyword>
<evidence type="ECO:0000256" key="2">
    <source>
        <dbReference type="ARBA" id="ARBA00022679"/>
    </source>
</evidence>
<dbReference type="FunCoup" id="A0A165G6F2">
    <property type="interactions" value="765"/>
</dbReference>
<reference evidence="12 13" key="1">
    <citation type="journal article" date="2016" name="Mol. Biol. Evol.">
        <title>Comparative Genomics of Early-Diverging Mushroom-Forming Fungi Provides Insights into the Origins of Lignocellulose Decay Capabilities.</title>
        <authorList>
            <person name="Nagy L.G."/>
            <person name="Riley R."/>
            <person name="Tritt A."/>
            <person name="Adam C."/>
            <person name="Daum C."/>
            <person name="Floudas D."/>
            <person name="Sun H."/>
            <person name="Yadav J.S."/>
            <person name="Pangilinan J."/>
            <person name="Larsson K.H."/>
            <person name="Matsuura K."/>
            <person name="Barry K."/>
            <person name="Labutti K."/>
            <person name="Kuo R."/>
            <person name="Ohm R.A."/>
            <person name="Bhattacharya S.S."/>
            <person name="Shirouzu T."/>
            <person name="Yoshinaga Y."/>
            <person name="Martin F.M."/>
            <person name="Grigoriev I.V."/>
            <person name="Hibbett D.S."/>
        </authorList>
    </citation>
    <scope>NUCLEOTIDE SEQUENCE [LARGE SCALE GENOMIC DNA]</scope>
    <source>
        <strain evidence="12 13">HHB12733</strain>
    </source>
</reference>
<dbReference type="InterPro" id="IPR025799">
    <property type="entry name" value="Arg_MeTrfase"/>
</dbReference>
<dbReference type="InterPro" id="IPR035075">
    <property type="entry name" value="PRMT5"/>
</dbReference>
<dbReference type="AlphaFoldDB" id="A0A165G6F2"/>
<keyword evidence="1 4" id="KW-0489">Methyltransferase</keyword>
<evidence type="ECO:0000256" key="4">
    <source>
        <dbReference type="PIRNR" id="PIRNR015894"/>
    </source>
</evidence>
<dbReference type="InterPro" id="IPR007857">
    <property type="entry name" value="Arg_MeTrfase_PRMT5"/>
</dbReference>
<dbReference type="PANTHER" id="PTHR10738:SF0">
    <property type="entry name" value="PROTEIN ARGININE N-METHYLTRANSFERASE 5"/>
    <property type="match status" value="1"/>
</dbReference>
<evidence type="ECO:0000313" key="13">
    <source>
        <dbReference type="Proteomes" id="UP000076842"/>
    </source>
</evidence>
<name>A0A165G6F2_9BASI</name>
<gene>
    <name evidence="12" type="ORF">CALCODRAFT_555217</name>
</gene>
<dbReference type="Pfam" id="PF17285">
    <property type="entry name" value="PRMT5_TIM"/>
    <property type="match status" value="1"/>
</dbReference>
<evidence type="ECO:0000313" key="12">
    <source>
        <dbReference type="EMBL" id="KZT57654.1"/>
    </source>
</evidence>
<organism evidence="12 13">
    <name type="scientific">Calocera cornea HHB12733</name>
    <dbReference type="NCBI Taxonomy" id="1353952"/>
    <lineage>
        <taxon>Eukaryota</taxon>
        <taxon>Fungi</taxon>
        <taxon>Dikarya</taxon>
        <taxon>Basidiomycota</taxon>
        <taxon>Agaricomycotina</taxon>
        <taxon>Dacrymycetes</taxon>
        <taxon>Dacrymycetales</taxon>
        <taxon>Dacrymycetaceae</taxon>
        <taxon>Calocera</taxon>
    </lineage>
</organism>
<dbReference type="PIRSF" id="PIRSF015894">
    <property type="entry name" value="Skb1_MeTrfase"/>
    <property type="match status" value="1"/>
</dbReference>
<keyword evidence="13" id="KW-1185">Reference proteome</keyword>
<dbReference type="GO" id="GO:0005634">
    <property type="term" value="C:nucleus"/>
    <property type="evidence" value="ECO:0007669"/>
    <property type="project" value="TreeGrafter"/>
</dbReference>
<dbReference type="Pfam" id="PF05185">
    <property type="entry name" value="PRMT5"/>
    <property type="match status" value="1"/>
</dbReference>
<feature type="region of interest" description="Disordered" evidence="8">
    <location>
        <begin position="210"/>
        <end position="231"/>
    </location>
</feature>
<comment type="similarity">
    <text evidence="4">Belongs to the class I-like SAM-binding methyltransferase superfamily.</text>
</comment>
<evidence type="ECO:0000256" key="3">
    <source>
        <dbReference type="ARBA" id="ARBA00022691"/>
    </source>
</evidence>
<feature type="site" description="Critical for specifying symmetric addition of methyl groups" evidence="7">
    <location>
        <position position="400"/>
    </location>
</feature>
<dbReference type="PANTHER" id="PTHR10738">
    <property type="entry name" value="PROTEIN ARGININE N-METHYLTRANSFERASE 5"/>
    <property type="match status" value="1"/>
</dbReference>
<feature type="binding site" evidence="6">
    <location>
        <position position="460"/>
    </location>
    <ligand>
        <name>S-adenosyl-L-methionine</name>
        <dbReference type="ChEBI" id="CHEBI:59789"/>
    </ligand>
</feature>
<evidence type="ECO:0000259" key="10">
    <source>
        <dbReference type="Pfam" id="PF17285"/>
    </source>
</evidence>
<accession>A0A165G6F2</accession>
<dbReference type="CDD" id="cd02440">
    <property type="entry name" value="AdoMet_MTases"/>
    <property type="match status" value="1"/>
</dbReference>
<dbReference type="Pfam" id="PF17286">
    <property type="entry name" value="PRMT5_C"/>
    <property type="match status" value="1"/>
</dbReference>
<evidence type="ECO:0000256" key="5">
    <source>
        <dbReference type="PIRSR" id="PIRSR015894-1"/>
    </source>
</evidence>
<sequence length="796" mass="88037">MSYPDLLSIPIALHIPASELTALPPASSSEPREPDDPTPIQELVSATLASRLYTYVCLPLTTPKWKDRWSRMCLQSPLGAGPSSGEDGQALGRDEQVEKEAEEWRLHPKFEREEVTVTRLEETYSLIGMVSAWLELDSPESGIRYDSELALRQELAYATYLDVRTVVLPPPRNRANVADYARAINAILNDSSFGSYMQLAVRIPVSEVEHRTGGSPSGLGPGKMLESPGMKSPQIVLSPEAEEGGLDSAWEMWDVIRTVCGYNSRLSIVLDLSPPFPLRPGAMDRWSAEPIRHIFLPATSFIPNAKGYPVLAKANQTFLKEVMQFLPIFILSKTQASLHNAGGSKGYAEYVRFLEKTSVPLQAMRTEGTLESFASTYMDRVQAPLQPLMDNLQSSTYAIFERDPVKYERYEEAVYQALLARGEQETVICVAGAGRGPLISRAYKAIQRVEGPKVTIYAIEKNPNALVTLQERNALEWGNAVTLFFGDMRSVELPEKVDILISELLGSFGDNELSPECLDGAQRFLKDDGISIPSFYTAHVAPLSSSKLYNEVLHQTIGDEKKNAETPYVVMFQATNVLSGEGGGVRGGCGTKVQECWSFEHPRRDLFVDARGLPFSNTHNTRSAHLTFHVPHSGVLHGLAGYFEAHLYGDVSLSIHPETKAQKSNNMLSWFPFYFPLKDPLYLPANAELDVHLWRMTSRQKVWYEWYAESFLPVPAQSPPPTFGFITPQSTGAPNTPRQGSTPVRPPRPSPMLDASPSAEGHAAFVDVLGRGELSRVKIGQTSLHNPGGRSSWIGL</sequence>
<feature type="compositionally biased region" description="Polar residues" evidence="8">
    <location>
        <begin position="727"/>
        <end position="742"/>
    </location>
</feature>
<dbReference type="SUPFAM" id="SSF53335">
    <property type="entry name" value="S-adenosyl-L-methionine-dependent methyltransferases"/>
    <property type="match status" value="1"/>
</dbReference>
<dbReference type="Gene3D" id="3.40.50.150">
    <property type="entry name" value="Vaccinia Virus protein VP39"/>
    <property type="match status" value="1"/>
</dbReference>
<dbReference type="Gene3D" id="2.70.160.11">
    <property type="entry name" value="Hnrnp arginine n-methyltransferase1"/>
    <property type="match status" value="1"/>
</dbReference>
<feature type="binding site" evidence="6">
    <location>
        <begin position="406"/>
        <end position="407"/>
    </location>
    <ligand>
        <name>S-adenosyl-L-methionine</name>
        <dbReference type="ChEBI" id="CHEBI:59789"/>
    </ligand>
</feature>
<feature type="region of interest" description="Disordered" evidence="8">
    <location>
        <begin position="77"/>
        <end position="97"/>
    </location>
</feature>
<dbReference type="InterPro" id="IPR035247">
    <property type="entry name" value="PRMT5_TIM"/>
</dbReference>
<feature type="binding site" evidence="6">
    <location>
        <begin position="487"/>
        <end position="488"/>
    </location>
    <ligand>
        <name>S-adenosyl-L-methionine</name>
        <dbReference type="ChEBI" id="CHEBI:59789"/>
    </ligand>
</feature>
<dbReference type="GO" id="GO:0006355">
    <property type="term" value="P:regulation of DNA-templated transcription"/>
    <property type="evidence" value="ECO:0007669"/>
    <property type="project" value="TreeGrafter"/>
</dbReference>
<dbReference type="GO" id="GO:0016274">
    <property type="term" value="F:protein-arginine N-methyltransferase activity"/>
    <property type="evidence" value="ECO:0007669"/>
    <property type="project" value="InterPro"/>
</dbReference>
<feature type="active site" description="Proton donor/acceptor" evidence="5">
    <location>
        <position position="503"/>
    </location>
</feature>
<dbReference type="InterPro" id="IPR035248">
    <property type="entry name" value="PRMT5_C"/>
</dbReference>
<dbReference type="GO" id="GO:0032259">
    <property type="term" value="P:methylation"/>
    <property type="evidence" value="ECO:0007669"/>
    <property type="project" value="UniProtKB-KW"/>
</dbReference>
<feature type="domain" description="PRMT5 arginine-N-methyltransferase" evidence="9">
    <location>
        <begin position="371"/>
        <end position="532"/>
    </location>
</feature>
<feature type="binding site" evidence="6">
    <location>
        <position position="397"/>
    </location>
    <ligand>
        <name>S-adenosyl-L-methionine</name>
        <dbReference type="ChEBI" id="CHEBI:59789"/>
    </ligand>
</feature>
<feature type="region of interest" description="Disordered" evidence="8">
    <location>
        <begin position="727"/>
        <end position="758"/>
    </location>
</feature>